<dbReference type="EMBL" id="QFPN01000014">
    <property type="protein sequence ID" value="PZQ10769.1"/>
    <property type="molecule type" value="Genomic_DNA"/>
</dbReference>
<comment type="caution">
    <text evidence="2">The sequence shown here is derived from an EMBL/GenBank/DDBJ whole genome shotgun (WGS) entry which is preliminary data.</text>
</comment>
<dbReference type="InterPro" id="IPR036736">
    <property type="entry name" value="ACP-like_sf"/>
</dbReference>
<dbReference type="SUPFAM" id="SSF47336">
    <property type="entry name" value="ACP-like"/>
    <property type="match status" value="1"/>
</dbReference>
<dbReference type="Gene3D" id="1.10.1200.10">
    <property type="entry name" value="ACP-like"/>
    <property type="match status" value="1"/>
</dbReference>
<sequence length="85" mass="9215">MQPTRAAVAEWISQYLVNELQLPREAIAFDKPFTDYGLDSLEQAVMVGVMEDAFAIEVDVKDAFDTPTIDGVLGALVKAGVVQDA</sequence>
<evidence type="ECO:0000313" key="2">
    <source>
        <dbReference type="EMBL" id="PZQ10769.1"/>
    </source>
</evidence>
<dbReference type="AlphaFoldDB" id="A0A2W5K4E0"/>
<dbReference type="InterPro" id="IPR009081">
    <property type="entry name" value="PP-bd_ACP"/>
</dbReference>
<gene>
    <name evidence="2" type="ORF">DI565_19515</name>
</gene>
<dbReference type="PROSITE" id="PS50075">
    <property type="entry name" value="CARRIER"/>
    <property type="match status" value="1"/>
</dbReference>
<name>A0A2W5K4E0_ANCNO</name>
<proteinExistence type="predicted"/>
<accession>A0A2W5K4E0</accession>
<reference evidence="2 3" key="1">
    <citation type="submission" date="2017-08" db="EMBL/GenBank/DDBJ databases">
        <title>Infants hospitalized years apart are colonized by the same room-sourced microbial strains.</title>
        <authorList>
            <person name="Brooks B."/>
            <person name="Olm M.R."/>
            <person name="Firek B.A."/>
            <person name="Baker R."/>
            <person name="Thomas B.C."/>
            <person name="Morowitz M.J."/>
            <person name="Banfield J.F."/>
        </authorList>
    </citation>
    <scope>NUCLEOTIDE SEQUENCE [LARGE SCALE GENOMIC DNA]</scope>
    <source>
        <strain evidence="2">S2_005_003_R2_43</strain>
    </source>
</reference>
<feature type="domain" description="Carrier" evidence="1">
    <location>
        <begin position="6"/>
        <end position="80"/>
    </location>
</feature>
<evidence type="ECO:0000313" key="3">
    <source>
        <dbReference type="Proteomes" id="UP000249577"/>
    </source>
</evidence>
<evidence type="ECO:0000259" key="1">
    <source>
        <dbReference type="PROSITE" id="PS50075"/>
    </source>
</evidence>
<dbReference type="Proteomes" id="UP000249577">
    <property type="component" value="Unassembled WGS sequence"/>
</dbReference>
<protein>
    <recommendedName>
        <fullName evidence="1">Carrier domain-containing protein</fullName>
    </recommendedName>
</protein>
<dbReference type="Pfam" id="PF00550">
    <property type="entry name" value="PP-binding"/>
    <property type="match status" value="1"/>
</dbReference>
<organism evidence="2 3">
    <name type="scientific">Ancylobacter novellus</name>
    <name type="common">Thiobacillus novellus</name>
    <dbReference type="NCBI Taxonomy" id="921"/>
    <lineage>
        <taxon>Bacteria</taxon>
        <taxon>Pseudomonadati</taxon>
        <taxon>Pseudomonadota</taxon>
        <taxon>Alphaproteobacteria</taxon>
        <taxon>Hyphomicrobiales</taxon>
        <taxon>Xanthobacteraceae</taxon>
        <taxon>Ancylobacter</taxon>
    </lineage>
</organism>